<feature type="domain" description="Tc1-like transposase DDE" evidence="1">
    <location>
        <begin position="7"/>
        <end position="64"/>
    </location>
</feature>
<evidence type="ECO:0000259" key="1">
    <source>
        <dbReference type="Pfam" id="PF13358"/>
    </source>
</evidence>
<dbReference type="Pfam" id="PF13358">
    <property type="entry name" value="DDE_3"/>
    <property type="match status" value="1"/>
</dbReference>
<protein>
    <recommendedName>
        <fullName evidence="1">Tc1-like transposase DDE domain-containing protein</fullName>
    </recommendedName>
</protein>
<accession>A0A367KB88</accession>
<dbReference type="AlphaFoldDB" id="A0A367KB88"/>
<organism evidence="2 3">
    <name type="scientific">Rhizopus azygosporus</name>
    <name type="common">Rhizopus microsporus var. azygosporus</name>
    <dbReference type="NCBI Taxonomy" id="86630"/>
    <lineage>
        <taxon>Eukaryota</taxon>
        <taxon>Fungi</taxon>
        <taxon>Fungi incertae sedis</taxon>
        <taxon>Mucoromycota</taxon>
        <taxon>Mucoromycotina</taxon>
        <taxon>Mucoromycetes</taxon>
        <taxon>Mucorales</taxon>
        <taxon>Mucorineae</taxon>
        <taxon>Rhizopodaceae</taxon>
        <taxon>Rhizopus</taxon>
    </lineage>
</organism>
<evidence type="ECO:0000313" key="2">
    <source>
        <dbReference type="EMBL" id="RCH99436.1"/>
    </source>
</evidence>
<dbReference type="EMBL" id="PJQL01000124">
    <property type="protein sequence ID" value="RCH99436.1"/>
    <property type="molecule type" value="Genomic_DNA"/>
</dbReference>
<comment type="caution">
    <text evidence="2">The sequence shown here is derived from an EMBL/GenBank/DDBJ whole genome shotgun (WGS) entry which is preliminary data.</text>
</comment>
<dbReference type="Gene3D" id="3.30.420.10">
    <property type="entry name" value="Ribonuclease H-like superfamily/Ribonuclease H"/>
    <property type="match status" value="1"/>
</dbReference>
<dbReference type="STRING" id="86630.A0A367KB88"/>
<dbReference type="GO" id="GO:0003676">
    <property type="term" value="F:nucleic acid binding"/>
    <property type="evidence" value="ECO:0007669"/>
    <property type="project" value="InterPro"/>
</dbReference>
<sequence length="96" mass="10954">MDTLDEHEMFGRYLILGNTTTHKTAAVQELIESRGYKALYWPPYSLFLNTVELFWSKIKAGINRDCLTATDSLSVRMIESVEQTTATTELSILLHL</sequence>
<proteinExistence type="predicted"/>
<dbReference type="Proteomes" id="UP000252139">
    <property type="component" value="Unassembled WGS sequence"/>
</dbReference>
<dbReference type="InterPro" id="IPR036397">
    <property type="entry name" value="RNaseH_sf"/>
</dbReference>
<evidence type="ECO:0000313" key="3">
    <source>
        <dbReference type="Proteomes" id="UP000252139"/>
    </source>
</evidence>
<gene>
    <name evidence="2" type="ORF">CU097_015416</name>
</gene>
<reference evidence="2 3" key="1">
    <citation type="journal article" date="2018" name="G3 (Bethesda)">
        <title>Phylogenetic and Phylogenomic Definition of Rhizopus Species.</title>
        <authorList>
            <person name="Gryganskyi A.P."/>
            <person name="Golan J."/>
            <person name="Dolatabadi S."/>
            <person name="Mondo S."/>
            <person name="Robb S."/>
            <person name="Idnurm A."/>
            <person name="Muszewska A."/>
            <person name="Steczkiewicz K."/>
            <person name="Masonjones S."/>
            <person name="Liao H.L."/>
            <person name="Gajdeczka M.T."/>
            <person name="Anike F."/>
            <person name="Vuek A."/>
            <person name="Anishchenko I.M."/>
            <person name="Voigt K."/>
            <person name="de Hoog G.S."/>
            <person name="Smith M.E."/>
            <person name="Heitman J."/>
            <person name="Vilgalys R."/>
            <person name="Stajich J.E."/>
        </authorList>
    </citation>
    <scope>NUCLEOTIDE SEQUENCE [LARGE SCALE GENOMIC DNA]</scope>
    <source>
        <strain evidence="2 3">CBS 357.93</strain>
    </source>
</reference>
<dbReference type="OrthoDB" id="2428500at2759"/>
<name>A0A367KB88_RHIAZ</name>
<dbReference type="InterPro" id="IPR038717">
    <property type="entry name" value="Tc1-like_DDE_dom"/>
</dbReference>
<keyword evidence="3" id="KW-1185">Reference proteome</keyword>